<evidence type="ECO:0000313" key="3">
    <source>
        <dbReference type="Proteomes" id="UP001242841"/>
    </source>
</evidence>
<accession>A0AAF0K2Q8</accession>
<reference evidence="2" key="1">
    <citation type="submission" date="2023-03" db="EMBL/GenBank/DDBJ databases">
        <authorList>
            <person name="Aguilar E."/>
            <person name="Antigua R."/>
            <person name="Antonino C."/>
            <person name="Bisram R."/>
            <person name="Chen J."/>
            <person name="Davilmar B."/>
            <person name="Del R.K."/>
            <person name="Germosen J."/>
            <person name="Hernandez J."/>
            <person name="Kelloggs L."/>
            <person name="Lema C."/>
            <person name="Li J."/>
            <person name="Melendez A."/>
            <person name="Mohammed I."/>
            <person name="Ryan A."/>
            <person name="Singh S."/>
            <person name="Tariq H."/>
            <person name="Golebiewska U.P."/>
            <person name="Russell D.A."/>
            <person name="Jacobs-Sera D."/>
            <person name="Hatfull G.F."/>
        </authorList>
    </citation>
    <scope>NUCLEOTIDE SEQUENCE</scope>
</reference>
<dbReference type="Pfam" id="PF13472">
    <property type="entry name" value="Lipase_GDSL_2"/>
    <property type="match status" value="1"/>
</dbReference>
<organism evidence="2 3">
    <name type="scientific">Rhodococcus phage Trogglehumper</name>
    <dbReference type="NCBI Taxonomy" id="3038381"/>
    <lineage>
        <taxon>Viruses</taxon>
        <taxon>Duplodnaviria</taxon>
        <taxon>Heunggongvirae</taxon>
        <taxon>Uroviricota</taxon>
        <taxon>Caudoviricetes</taxon>
        <taxon>Caudoviricetes incertae sedis</taxon>
        <taxon>Trogglehumpervirus</taxon>
        <taxon>Trogglehumpervirus trogglehumper</taxon>
    </lineage>
</organism>
<protein>
    <submittedName>
        <fullName evidence="2">Minor tail protein</fullName>
    </submittedName>
</protein>
<name>A0AAF0K2Q8_9CAUD</name>
<sequence length="807" mass="83249">MGTFPIGLPTKTLTFGRYSGVLGSNRAGTVRFGFDKPMLHVPTGEVVVAGDEAVSILGETGAVQVVVPVTVTDDLVADWDTANPITNQRLKVSILMPGYPPKTQYIDIHPDDLPVMDFDTLSPYATPGGLPALRAAVTSVAGLGGDISAEDLVAALDLPEGGGGGISLTDVASAANDPENAQLGRLAPASLVKAFAPGTSLAATSANTQRAMSKLMLGVEDVVILVPTDSTGNEVTEHVYLEAVDLAARFPAYTVKFVSWDVPVADGLSGTDYLAPVTVQTGTGTQTLTIYNLSIPGSSPGHLLANSRWGAGISAIPEPDLIMIAHGHNMGSVDTVSSRFGFRNTLMSFTEEISREFPNAGIVLTSQNPTFVAGREKWSAIKARLIQEVAAQRGYGYIDVLSAFLATGNPAAYVDGTDLLHPTKTGPFNGSRLWADTVGAALRYDPRAGASSQRKSALTEPARSLIENGDFAAWSGAAPDGWTVVNGTVTKDVTNFESGSYGLRLVGGAGAGSSHIEKVINPATMGIKGLVSGQYVTARVRVRVPAGAGGVAALTLLDQTGSAGQVRNDVPSASTDRFVWLFATKRMTAPTTSVTVRMACRVTGATGGDLTIDQVDLVPGVMPNAGISGSPGPKGDTGSPSAGQWDGLYTFGDHPAAFAFAASAGCGVVTANQANLIRVKPHRNMTIAQMLWIVHTTGGNYDVGIYAIDGTRLWSKGSTPTPAAGLVTETISPAVSLVAGTEYFVAWAADATVQLARGALAGNGDIMRSLTGVPFQVAASAGFPLPATIVPGASAGSRIAAIALRES</sequence>
<dbReference type="InterPro" id="IPR036514">
    <property type="entry name" value="SGNH_hydro_sf"/>
</dbReference>
<proteinExistence type="predicted"/>
<dbReference type="Gene3D" id="3.40.50.1110">
    <property type="entry name" value="SGNH hydrolase"/>
    <property type="match status" value="1"/>
</dbReference>
<gene>
    <name evidence="2" type="primary">55</name>
    <name evidence="2" type="ORF">SEA_TROGGLEHUMPER_55</name>
</gene>
<dbReference type="InterPro" id="IPR013830">
    <property type="entry name" value="SGNH_hydro"/>
</dbReference>
<dbReference type="EMBL" id="OQ709222">
    <property type="protein sequence ID" value="WGH21939.1"/>
    <property type="molecule type" value="Genomic_DNA"/>
</dbReference>
<keyword evidence="3" id="KW-1185">Reference proteome</keyword>
<feature type="domain" description="SGNH hydrolase-type esterase" evidence="1">
    <location>
        <begin position="279"/>
        <end position="426"/>
    </location>
</feature>
<evidence type="ECO:0000313" key="2">
    <source>
        <dbReference type="EMBL" id="WGH21939.1"/>
    </source>
</evidence>
<dbReference type="SUPFAM" id="SSF52266">
    <property type="entry name" value="SGNH hydrolase"/>
    <property type="match status" value="1"/>
</dbReference>
<dbReference type="Proteomes" id="UP001242841">
    <property type="component" value="Segment"/>
</dbReference>
<evidence type="ECO:0000259" key="1">
    <source>
        <dbReference type="Pfam" id="PF13472"/>
    </source>
</evidence>
<dbReference type="Gene3D" id="2.60.120.260">
    <property type="entry name" value="Galactose-binding domain-like"/>
    <property type="match status" value="1"/>
</dbReference>